<evidence type="ECO:0000313" key="1">
    <source>
        <dbReference type="EMBL" id="EDR15329.1"/>
    </source>
</evidence>
<dbReference type="GeneID" id="6069665"/>
<proteinExistence type="predicted"/>
<accession>B0CNM3</accession>
<dbReference type="HOGENOM" id="CLU_3069065_0_0_1"/>
<dbReference type="KEGG" id="lbc:LACBIDRAFT_301466"/>
<gene>
    <name evidence="1" type="ORF">LACBIDRAFT_301466</name>
</gene>
<reference evidence="1 2" key="1">
    <citation type="journal article" date="2008" name="Nature">
        <title>The genome of Laccaria bicolor provides insights into mycorrhizal symbiosis.</title>
        <authorList>
            <person name="Martin F."/>
            <person name="Aerts A."/>
            <person name="Ahren D."/>
            <person name="Brun A."/>
            <person name="Danchin E.G.J."/>
            <person name="Duchaussoy F."/>
            <person name="Gibon J."/>
            <person name="Kohler A."/>
            <person name="Lindquist E."/>
            <person name="Pereda V."/>
            <person name="Salamov A."/>
            <person name="Shapiro H.J."/>
            <person name="Wuyts J."/>
            <person name="Blaudez D."/>
            <person name="Buee M."/>
            <person name="Brokstein P."/>
            <person name="Canbaeck B."/>
            <person name="Cohen D."/>
            <person name="Courty P.E."/>
            <person name="Coutinho P.M."/>
            <person name="Delaruelle C."/>
            <person name="Detter J.C."/>
            <person name="Deveau A."/>
            <person name="DiFazio S."/>
            <person name="Duplessis S."/>
            <person name="Fraissinet-Tachet L."/>
            <person name="Lucic E."/>
            <person name="Frey-Klett P."/>
            <person name="Fourrey C."/>
            <person name="Feussner I."/>
            <person name="Gay G."/>
            <person name="Grimwood J."/>
            <person name="Hoegger P.J."/>
            <person name="Jain P."/>
            <person name="Kilaru S."/>
            <person name="Labbe J."/>
            <person name="Lin Y.C."/>
            <person name="Legue V."/>
            <person name="Le Tacon F."/>
            <person name="Marmeisse R."/>
            <person name="Melayah D."/>
            <person name="Montanini B."/>
            <person name="Muratet M."/>
            <person name="Nehls U."/>
            <person name="Niculita-Hirzel H."/>
            <person name="Oudot-Le Secq M.P."/>
            <person name="Peter M."/>
            <person name="Quesneville H."/>
            <person name="Rajashekar B."/>
            <person name="Reich M."/>
            <person name="Rouhier N."/>
            <person name="Schmutz J."/>
            <person name="Yin T."/>
            <person name="Chalot M."/>
            <person name="Henrissat B."/>
            <person name="Kuees U."/>
            <person name="Lucas S."/>
            <person name="Van de Peer Y."/>
            <person name="Podila G.K."/>
            <person name="Polle A."/>
            <person name="Pukkila P.J."/>
            <person name="Richardson P.M."/>
            <person name="Rouze P."/>
            <person name="Sanders I.R."/>
            <person name="Stajich J.E."/>
            <person name="Tunlid A."/>
            <person name="Tuskan G."/>
            <person name="Grigoriev I.V."/>
        </authorList>
    </citation>
    <scope>NUCLEOTIDE SEQUENCE [LARGE SCALE GENOMIC DNA]</scope>
    <source>
        <strain evidence="2">S238N-H82 / ATCC MYA-4686</strain>
    </source>
</reference>
<sequence>MYSVSRIRSVMCASPFMLGALRKRIDKELLHATCTMQSQQRRTQPLLMICEMV</sequence>
<protein>
    <submittedName>
        <fullName evidence="1">Predicted protein</fullName>
    </submittedName>
</protein>
<dbReference type="RefSeq" id="XP_001873537.1">
    <property type="nucleotide sequence ID" value="XM_001873502.1"/>
</dbReference>
<dbReference type="Proteomes" id="UP000001194">
    <property type="component" value="Unassembled WGS sequence"/>
</dbReference>
<organism evidence="2">
    <name type="scientific">Laccaria bicolor (strain S238N-H82 / ATCC MYA-4686)</name>
    <name type="common">Bicoloured deceiver</name>
    <name type="synonym">Laccaria laccata var. bicolor</name>
    <dbReference type="NCBI Taxonomy" id="486041"/>
    <lineage>
        <taxon>Eukaryota</taxon>
        <taxon>Fungi</taxon>
        <taxon>Dikarya</taxon>
        <taxon>Basidiomycota</taxon>
        <taxon>Agaricomycotina</taxon>
        <taxon>Agaricomycetes</taxon>
        <taxon>Agaricomycetidae</taxon>
        <taxon>Agaricales</taxon>
        <taxon>Agaricineae</taxon>
        <taxon>Hydnangiaceae</taxon>
        <taxon>Laccaria</taxon>
    </lineage>
</organism>
<dbReference type="InParanoid" id="B0CNM3"/>
<evidence type="ECO:0000313" key="2">
    <source>
        <dbReference type="Proteomes" id="UP000001194"/>
    </source>
</evidence>
<dbReference type="AlphaFoldDB" id="B0CNM3"/>
<dbReference type="EMBL" id="DS547091">
    <property type="protein sequence ID" value="EDR15329.1"/>
    <property type="molecule type" value="Genomic_DNA"/>
</dbReference>
<keyword evidence="2" id="KW-1185">Reference proteome</keyword>
<name>B0CNM3_LACBS</name>